<keyword evidence="1" id="KW-0732">Signal</keyword>
<dbReference type="EMBL" id="JBHRYQ010000001">
    <property type="protein sequence ID" value="MFC3812858.1"/>
    <property type="molecule type" value="Genomic_DNA"/>
</dbReference>
<proteinExistence type="predicted"/>
<accession>A0ABV7Z355</accession>
<dbReference type="Proteomes" id="UP001595616">
    <property type="component" value="Unassembled WGS sequence"/>
</dbReference>
<dbReference type="RefSeq" id="WP_379839764.1">
    <property type="nucleotide sequence ID" value="NZ_JBHRYQ010000001.1"/>
</dbReference>
<evidence type="ECO:0000256" key="1">
    <source>
        <dbReference type="SAM" id="SignalP"/>
    </source>
</evidence>
<evidence type="ECO:0008006" key="4">
    <source>
        <dbReference type="Google" id="ProtNLM"/>
    </source>
</evidence>
<name>A0ABV7Z355_9BACT</name>
<evidence type="ECO:0000313" key="2">
    <source>
        <dbReference type="EMBL" id="MFC3812858.1"/>
    </source>
</evidence>
<feature type="signal peptide" evidence="1">
    <location>
        <begin position="1"/>
        <end position="20"/>
    </location>
</feature>
<sequence>MNKTLSFITCFLLALTGLKAQSTFTQKITLTALPVLEMKVDNNLTSSDFVFNTTEDYQNGKTKVQAIGISVVSNLDWVVNVKSTSASFNPQTVGDIDIPSSAFLINKTGSNEQILLSTENQTVAKGGLGGFEKNHFLLDYTAKPGSVKHDIYDIEVVYTLSPQ</sequence>
<comment type="caution">
    <text evidence="2">The sequence shown here is derived from an EMBL/GenBank/DDBJ whole genome shotgun (WGS) entry which is preliminary data.</text>
</comment>
<evidence type="ECO:0000313" key="3">
    <source>
        <dbReference type="Proteomes" id="UP001595616"/>
    </source>
</evidence>
<reference evidence="3" key="1">
    <citation type="journal article" date="2019" name="Int. J. Syst. Evol. Microbiol.">
        <title>The Global Catalogue of Microorganisms (GCM) 10K type strain sequencing project: providing services to taxonomists for standard genome sequencing and annotation.</title>
        <authorList>
            <consortium name="The Broad Institute Genomics Platform"/>
            <consortium name="The Broad Institute Genome Sequencing Center for Infectious Disease"/>
            <person name="Wu L."/>
            <person name="Ma J."/>
        </authorList>
    </citation>
    <scope>NUCLEOTIDE SEQUENCE [LARGE SCALE GENOMIC DNA]</scope>
    <source>
        <strain evidence="3">CECT 7956</strain>
    </source>
</reference>
<protein>
    <recommendedName>
        <fullName evidence="4">Lipid/polyisoprenoid-binding YceI-like domain-containing protein</fullName>
    </recommendedName>
</protein>
<gene>
    <name evidence="2" type="ORF">ACFOOI_19500</name>
</gene>
<feature type="chain" id="PRO_5045141157" description="Lipid/polyisoprenoid-binding YceI-like domain-containing protein" evidence="1">
    <location>
        <begin position="21"/>
        <end position="163"/>
    </location>
</feature>
<organism evidence="2 3">
    <name type="scientific">Lacihabitans lacunae</name>
    <dbReference type="NCBI Taxonomy" id="1028214"/>
    <lineage>
        <taxon>Bacteria</taxon>
        <taxon>Pseudomonadati</taxon>
        <taxon>Bacteroidota</taxon>
        <taxon>Cytophagia</taxon>
        <taxon>Cytophagales</taxon>
        <taxon>Leadbetterellaceae</taxon>
        <taxon>Lacihabitans</taxon>
    </lineage>
</organism>
<keyword evidence="3" id="KW-1185">Reference proteome</keyword>